<sequence>MIASDSFSVLTTLHGICLSVISKVLERLVANKLTKHLEGNNILSIAQHGFRKSHSCLSNLLLTLDDWTLAIDNGNPIHACYLDMSKAFDHLSEETMEDRLLHLQATGIDLPPGERLTDHNADDKLLLFDNLQC</sequence>
<gene>
    <name evidence="1" type="ORF">DEA37_0005865</name>
</gene>
<proteinExistence type="predicted"/>
<dbReference type="Proteomes" id="UP000324629">
    <property type="component" value="Unassembled WGS sequence"/>
</dbReference>
<dbReference type="EMBL" id="QNGE01012749">
    <property type="protein sequence ID" value="KAA3670211.1"/>
    <property type="molecule type" value="Genomic_DNA"/>
</dbReference>
<comment type="caution">
    <text evidence="1">The sequence shown here is derived from an EMBL/GenBank/DDBJ whole genome shotgun (WGS) entry which is preliminary data.</text>
</comment>
<protein>
    <submittedName>
        <fullName evidence="1">Uncharacterized protein</fullName>
    </submittedName>
</protein>
<evidence type="ECO:0000313" key="2">
    <source>
        <dbReference type="Proteomes" id="UP000324629"/>
    </source>
</evidence>
<evidence type="ECO:0000313" key="1">
    <source>
        <dbReference type="EMBL" id="KAA3670211.1"/>
    </source>
</evidence>
<name>A0A5J4N3T6_9TREM</name>
<keyword evidence="2" id="KW-1185">Reference proteome</keyword>
<dbReference type="AlphaFoldDB" id="A0A5J4N3T6"/>
<organism evidence="1 2">
    <name type="scientific">Paragonimus westermani</name>
    <dbReference type="NCBI Taxonomy" id="34504"/>
    <lineage>
        <taxon>Eukaryota</taxon>
        <taxon>Metazoa</taxon>
        <taxon>Spiralia</taxon>
        <taxon>Lophotrochozoa</taxon>
        <taxon>Platyhelminthes</taxon>
        <taxon>Trematoda</taxon>
        <taxon>Digenea</taxon>
        <taxon>Plagiorchiida</taxon>
        <taxon>Troglotremata</taxon>
        <taxon>Troglotrematidae</taxon>
        <taxon>Paragonimus</taxon>
    </lineage>
</organism>
<feature type="non-terminal residue" evidence="1">
    <location>
        <position position="133"/>
    </location>
</feature>
<accession>A0A5J4N3T6</accession>
<reference evidence="1" key="1">
    <citation type="journal article" date="2019" name="Gigascience">
        <title>Whole-genome sequence of the oriental lung fluke Paragonimus westermani.</title>
        <authorList>
            <person name="Oey H."/>
            <person name="Zakrzewski M."/>
            <person name="Narain K."/>
            <person name="Devi K.R."/>
            <person name="Agatsuma T."/>
            <person name="Nawaratna S."/>
            <person name="Gobert G.N."/>
            <person name="Jones M.K."/>
            <person name="Ragan M.A."/>
            <person name="McManus D.P."/>
            <person name="Krause L."/>
        </authorList>
    </citation>
    <scope>NUCLEOTIDE SEQUENCE [LARGE SCALE GENOMIC DNA]</scope>
    <source>
        <strain evidence="1">IND2009</strain>
    </source>
</reference>